<name>A0A8J2R882_9NEOP</name>
<evidence type="ECO:0000313" key="3">
    <source>
        <dbReference type="Proteomes" id="UP000789524"/>
    </source>
</evidence>
<comment type="caution">
    <text evidence="2">The sequence shown here is derived from an EMBL/GenBank/DDBJ whole genome shotgun (WGS) entry which is preliminary data.</text>
</comment>
<accession>A0A8J2R882</accession>
<sequence length="196" mass="22643">MLLPLIIVVALVNIIAKTNNYNIKTSKNRNFDLRVRRYADIDSVLLRRIVDSYGEEDYKDLEPIQAIKEHEIFDIRNFLKKTNLEHSLKELPKDRKSTSEKNSYEIEKDFIKNAEEYKFHPNNVIDPKTKRIKRHASLGSGISNFFSNIYNKILNNENEDISSTTEIIINQGMILGGIGCPKNHKRVAFVCVPIHG</sequence>
<reference evidence="2" key="1">
    <citation type="submission" date="2021-09" db="EMBL/GenBank/DDBJ databases">
        <authorList>
            <person name="Martin H S."/>
        </authorList>
    </citation>
    <scope>NUCLEOTIDE SEQUENCE</scope>
</reference>
<dbReference type="EMBL" id="CAKASE010000072">
    <property type="protein sequence ID" value="CAG9574073.1"/>
    <property type="molecule type" value="Genomic_DNA"/>
</dbReference>
<feature type="chain" id="PRO_5035211470" evidence="1">
    <location>
        <begin position="21"/>
        <end position="196"/>
    </location>
</feature>
<evidence type="ECO:0000313" key="2">
    <source>
        <dbReference type="EMBL" id="CAG9574073.1"/>
    </source>
</evidence>
<proteinExistence type="predicted"/>
<organism evidence="2 3">
    <name type="scientific">Danaus chrysippus</name>
    <name type="common">African queen</name>
    <dbReference type="NCBI Taxonomy" id="151541"/>
    <lineage>
        <taxon>Eukaryota</taxon>
        <taxon>Metazoa</taxon>
        <taxon>Ecdysozoa</taxon>
        <taxon>Arthropoda</taxon>
        <taxon>Hexapoda</taxon>
        <taxon>Insecta</taxon>
        <taxon>Pterygota</taxon>
        <taxon>Neoptera</taxon>
        <taxon>Endopterygota</taxon>
        <taxon>Lepidoptera</taxon>
        <taxon>Glossata</taxon>
        <taxon>Ditrysia</taxon>
        <taxon>Papilionoidea</taxon>
        <taxon>Nymphalidae</taxon>
        <taxon>Danainae</taxon>
        <taxon>Danaini</taxon>
        <taxon>Danaina</taxon>
        <taxon>Danaus</taxon>
        <taxon>Anosia</taxon>
    </lineage>
</organism>
<dbReference type="Proteomes" id="UP000789524">
    <property type="component" value="Unassembled WGS sequence"/>
</dbReference>
<feature type="signal peptide" evidence="1">
    <location>
        <begin position="1"/>
        <end position="20"/>
    </location>
</feature>
<protein>
    <submittedName>
        <fullName evidence="2">(African queen) hypothetical protein</fullName>
    </submittedName>
</protein>
<dbReference type="AlphaFoldDB" id="A0A8J2R882"/>
<keyword evidence="3" id="KW-1185">Reference proteome</keyword>
<evidence type="ECO:0000256" key="1">
    <source>
        <dbReference type="SAM" id="SignalP"/>
    </source>
</evidence>
<gene>
    <name evidence="2" type="ORF">DCHRY22_LOCUS10744</name>
</gene>
<keyword evidence="1" id="KW-0732">Signal</keyword>